<sequence length="356" mass="40428">MSLMDLIRPELRNLKEYKPSQDNPIYRLHANESPWSPVKLQTLALNHYPNLNDQIALQEQLANHYQVDSQSIALTRGSDDGIDFLMRLFLSPGKDSILQCPPTFPMYTFYAQLQHAEVINCPLNSEKQFDLSLDELFAAWQPHCKLIFLCQPNNPTGNLITLDNLAAICQHFSSKSMVIVDEAYIEFAACSSATTLLSQHENLVVLRTLSKAFGLAGLRLGSVIANPWVIKALQKIMAPYLLASPVMALAEQALQQPEWLTDSVHQILNERDRVYGFLQQLPIIETIYPSEANFIFVKTEHAKALTNWFKQHNLTVRDFLNTPLEQFLRISISDKATNQILMTLLQEFTEDVLIAT</sequence>
<dbReference type="InterPro" id="IPR015421">
    <property type="entry name" value="PyrdxlP-dep_Trfase_major"/>
</dbReference>
<protein>
    <recommendedName>
        <fullName evidence="11">Histidinol-phosphate aminotransferase</fullName>
        <ecNumber evidence="11">2.6.1.9</ecNumber>
    </recommendedName>
    <alternativeName>
        <fullName evidence="11">Imidazole acetol-phosphate transaminase</fullName>
    </alternativeName>
</protein>
<comment type="pathway">
    <text evidence="2 11">Amino-acid biosynthesis; L-histidine biosynthesis; L-histidine from 5-phospho-alpha-D-ribose 1-diphosphate: step 7/9.</text>
</comment>
<evidence type="ECO:0000256" key="3">
    <source>
        <dbReference type="ARBA" id="ARBA00007970"/>
    </source>
</evidence>
<dbReference type="GO" id="GO:0000105">
    <property type="term" value="P:L-histidine biosynthetic process"/>
    <property type="evidence" value="ECO:0007669"/>
    <property type="project" value="UniProtKB-UniRule"/>
</dbReference>
<gene>
    <name evidence="11 13" type="primary">hisC</name>
    <name evidence="13" type="ORF">NCTC13316_01951</name>
</gene>
<dbReference type="HAMAP" id="MF_01023">
    <property type="entry name" value="HisC_aminotrans_2"/>
    <property type="match status" value="1"/>
</dbReference>
<dbReference type="Proteomes" id="UP000254794">
    <property type="component" value="Unassembled WGS sequence"/>
</dbReference>
<dbReference type="InterPro" id="IPR001917">
    <property type="entry name" value="Aminotrans_II_pyridoxalP_BS"/>
</dbReference>
<dbReference type="InterPro" id="IPR015422">
    <property type="entry name" value="PyrdxlP-dep_Trfase_small"/>
</dbReference>
<dbReference type="EC" id="2.6.1.9" evidence="11"/>
<proteinExistence type="inferred from homology"/>
<evidence type="ECO:0000256" key="8">
    <source>
        <dbReference type="ARBA" id="ARBA00022898"/>
    </source>
</evidence>
<dbReference type="CDD" id="cd00609">
    <property type="entry name" value="AAT_like"/>
    <property type="match status" value="1"/>
</dbReference>
<dbReference type="Gene3D" id="3.90.1150.10">
    <property type="entry name" value="Aspartate Aminotransferase, domain 1"/>
    <property type="match status" value="1"/>
</dbReference>
<dbReference type="OrthoDB" id="9813612at2"/>
<organism evidence="13 14">
    <name type="scientific">Legionella busanensis</name>
    <dbReference type="NCBI Taxonomy" id="190655"/>
    <lineage>
        <taxon>Bacteria</taxon>
        <taxon>Pseudomonadati</taxon>
        <taxon>Pseudomonadota</taxon>
        <taxon>Gammaproteobacteria</taxon>
        <taxon>Legionellales</taxon>
        <taxon>Legionellaceae</taxon>
        <taxon>Legionella</taxon>
    </lineage>
</organism>
<evidence type="ECO:0000256" key="10">
    <source>
        <dbReference type="ARBA" id="ARBA00047481"/>
    </source>
</evidence>
<keyword evidence="7 11" id="KW-0808">Transferase</keyword>
<reference evidence="13 14" key="1">
    <citation type="submission" date="2018-06" db="EMBL/GenBank/DDBJ databases">
        <authorList>
            <consortium name="Pathogen Informatics"/>
            <person name="Doyle S."/>
        </authorList>
    </citation>
    <scope>NUCLEOTIDE SEQUENCE [LARGE SCALE GENOMIC DNA]</scope>
    <source>
        <strain evidence="13 14">NCTC13316</strain>
    </source>
</reference>
<feature type="modified residue" description="N6-(pyridoxal phosphate)lysine" evidence="11">
    <location>
        <position position="211"/>
    </location>
</feature>
<keyword evidence="14" id="KW-1185">Reference proteome</keyword>
<keyword evidence="8 11" id="KW-0663">Pyridoxal phosphate</keyword>
<dbReference type="PROSITE" id="PS00599">
    <property type="entry name" value="AA_TRANSFER_CLASS_2"/>
    <property type="match status" value="1"/>
</dbReference>
<evidence type="ECO:0000256" key="2">
    <source>
        <dbReference type="ARBA" id="ARBA00005011"/>
    </source>
</evidence>
<evidence type="ECO:0000259" key="12">
    <source>
        <dbReference type="Pfam" id="PF00155"/>
    </source>
</evidence>
<feature type="domain" description="Aminotransferase class I/classII large" evidence="12">
    <location>
        <begin position="42"/>
        <end position="342"/>
    </location>
</feature>
<dbReference type="GO" id="GO:0030170">
    <property type="term" value="F:pyridoxal phosphate binding"/>
    <property type="evidence" value="ECO:0007669"/>
    <property type="project" value="InterPro"/>
</dbReference>
<evidence type="ECO:0000256" key="4">
    <source>
        <dbReference type="ARBA" id="ARBA00011738"/>
    </source>
</evidence>
<dbReference type="AlphaFoldDB" id="A0A378JUG6"/>
<evidence type="ECO:0000256" key="6">
    <source>
        <dbReference type="ARBA" id="ARBA00022605"/>
    </source>
</evidence>
<dbReference type="InterPro" id="IPR004839">
    <property type="entry name" value="Aminotransferase_I/II_large"/>
</dbReference>
<dbReference type="SUPFAM" id="SSF53383">
    <property type="entry name" value="PLP-dependent transferases"/>
    <property type="match status" value="1"/>
</dbReference>
<dbReference type="Gene3D" id="3.40.640.10">
    <property type="entry name" value="Type I PLP-dependent aspartate aminotransferase-like (Major domain)"/>
    <property type="match status" value="1"/>
</dbReference>
<dbReference type="GO" id="GO:0004400">
    <property type="term" value="F:histidinol-phosphate transaminase activity"/>
    <property type="evidence" value="ECO:0007669"/>
    <property type="project" value="UniProtKB-UniRule"/>
</dbReference>
<evidence type="ECO:0000256" key="1">
    <source>
        <dbReference type="ARBA" id="ARBA00001933"/>
    </source>
</evidence>
<evidence type="ECO:0000256" key="5">
    <source>
        <dbReference type="ARBA" id="ARBA00022576"/>
    </source>
</evidence>
<evidence type="ECO:0000313" key="13">
    <source>
        <dbReference type="EMBL" id="STX51852.1"/>
    </source>
</evidence>
<comment type="subunit">
    <text evidence="4 11">Homodimer.</text>
</comment>
<evidence type="ECO:0000256" key="7">
    <source>
        <dbReference type="ARBA" id="ARBA00022679"/>
    </source>
</evidence>
<keyword evidence="5 11" id="KW-0032">Aminotransferase</keyword>
<dbReference type="PANTHER" id="PTHR42885:SF2">
    <property type="entry name" value="HISTIDINOL-PHOSPHATE AMINOTRANSFERASE"/>
    <property type="match status" value="1"/>
</dbReference>
<dbReference type="InterPro" id="IPR015424">
    <property type="entry name" value="PyrdxlP-dep_Trfase"/>
</dbReference>
<dbReference type="InterPro" id="IPR005861">
    <property type="entry name" value="HisP_aminotrans"/>
</dbReference>
<comment type="catalytic activity">
    <reaction evidence="10 11">
        <text>L-histidinol phosphate + 2-oxoglutarate = 3-(imidazol-4-yl)-2-oxopropyl phosphate + L-glutamate</text>
        <dbReference type="Rhea" id="RHEA:23744"/>
        <dbReference type="ChEBI" id="CHEBI:16810"/>
        <dbReference type="ChEBI" id="CHEBI:29985"/>
        <dbReference type="ChEBI" id="CHEBI:57766"/>
        <dbReference type="ChEBI" id="CHEBI:57980"/>
        <dbReference type="EC" id="2.6.1.9"/>
    </reaction>
</comment>
<keyword evidence="6 11" id="KW-0028">Amino-acid biosynthesis</keyword>
<dbReference type="PANTHER" id="PTHR42885">
    <property type="entry name" value="HISTIDINOL-PHOSPHATE AMINOTRANSFERASE-RELATED"/>
    <property type="match status" value="1"/>
</dbReference>
<dbReference type="Pfam" id="PF00155">
    <property type="entry name" value="Aminotran_1_2"/>
    <property type="match status" value="1"/>
</dbReference>
<evidence type="ECO:0000256" key="11">
    <source>
        <dbReference type="HAMAP-Rule" id="MF_01023"/>
    </source>
</evidence>
<dbReference type="RefSeq" id="WP_115331457.1">
    <property type="nucleotide sequence ID" value="NZ_CAAAHP010000002.1"/>
</dbReference>
<comment type="cofactor">
    <cofactor evidence="1 11">
        <name>pyridoxal 5'-phosphate</name>
        <dbReference type="ChEBI" id="CHEBI:597326"/>
    </cofactor>
</comment>
<evidence type="ECO:0000256" key="9">
    <source>
        <dbReference type="ARBA" id="ARBA00023102"/>
    </source>
</evidence>
<dbReference type="UniPathway" id="UPA00031">
    <property type="reaction ID" value="UER00012"/>
</dbReference>
<accession>A0A378JUG6</accession>
<dbReference type="NCBIfam" id="TIGR01141">
    <property type="entry name" value="hisC"/>
    <property type="match status" value="1"/>
</dbReference>
<dbReference type="EMBL" id="UGOD01000001">
    <property type="protein sequence ID" value="STX51852.1"/>
    <property type="molecule type" value="Genomic_DNA"/>
</dbReference>
<name>A0A378JUG6_9GAMM</name>
<comment type="similarity">
    <text evidence="3 11">Belongs to the class-II pyridoxal-phosphate-dependent aminotransferase family. Histidinol-phosphate aminotransferase subfamily.</text>
</comment>
<keyword evidence="9 11" id="KW-0368">Histidine biosynthesis</keyword>
<evidence type="ECO:0000313" key="14">
    <source>
        <dbReference type="Proteomes" id="UP000254794"/>
    </source>
</evidence>